<dbReference type="Pfam" id="PF00848">
    <property type="entry name" value="Ring_hydroxyl_A"/>
    <property type="match status" value="1"/>
</dbReference>
<keyword evidence="8" id="KW-0479">Metal-binding</keyword>
<dbReference type="Pfam" id="PF00355">
    <property type="entry name" value="Rieske"/>
    <property type="match status" value="1"/>
</dbReference>
<evidence type="ECO:0000256" key="3">
    <source>
        <dbReference type="ARBA" id="ARBA00004866"/>
    </source>
</evidence>
<gene>
    <name evidence="17" type="ORF">SI8410_13018087</name>
</gene>
<evidence type="ECO:0000256" key="10">
    <source>
        <dbReference type="ARBA" id="ARBA00023002"/>
    </source>
</evidence>
<dbReference type="Gene3D" id="2.102.10.10">
    <property type="entry name" value="Rieske [2Fe-2S] iron-sulphur domain"/>
    <property type="match status" value="1"/>
</dbReference>
<comment type="cofactor">
    <cofactor evidence="1">
        <name>Fe cation</name>
        <dbReference type="ChEBI" id="CHEBI:24875"/>
    </cofactor>
</comment>
<dbReference type="PRINTS" id="PR00090">
    <property type="entry name" value="RNGDIOXGNASE"/>
</dbReference>
<proteinExistence type="inferred from homology"/>
<dbReference type="PANTHER" id="PTHR43756:SF5">
    <property type="entry name" value="CHOLINE MONOOXYGENASE, CHLOROPLASTIC"/>
    <property type="match status" value="1"/>
</dbReference>
<keyword evidence="7" id="KW-0001">2Fe-2S</keyword>
<dbReference type="PANTHER" id="PTHR43756">
    <property type="entry name" value="CHOLINE MONOOXYGENASE, CHLOROPLASTIC"/>
    <property type="match status" value="1"/>
</dbReference>
<evidence type="ECO:0000313" key="17">
    <source>
        <dbReference type="EMBL" id="CAA7407409.1"/>
    </source>
</evidence>
<organism evidence="17 18">
    <name type="scientific">Spirodela intermedia</name>
    <name type="common">Intermediate duckweed</name>
    <dbReference type="NCBI Taxonomy" id="51605"/>
    <lineage>
        <taxon>Eukaryota</taxon>
        <taxon>Viridiplantae</taxon>
        <taxon>Streptophyta</taxon>
        <taxon>Embryophyta</taxon>
        <taxon>Tracheophyta</taxon>
        <taxon>Spermatophyta</taxon>
        <taxon>Magnoliopsida</taxon>
        <taxon>Liliopsida</taxon>
        <taxon>Araceae</taxon>
        <taxon>Lemnoideae</taxon>
        <taxon>Spirodela</taxon>
    </lineage>
</organism>
<dbReference type="EC" id="1.14.15.7" evidence="5"/>
<dbReference type="InterPro" id="IPR017941">
    <property type="entry name" value="Rieske_2Fe-2S"/>
</dbReference>
<evidence type="ECO:0000256" key="11">
    <source>
        <dbReference type="ARBA" id="ARBA00023004"/>
    </source>
</evidence>
<dbReference type="UniPathway" id="UPA00529">
    <property type="reaction ID" value="UER00430"/>
</dbReference>
<evidence type="ECO:0000256" key="1">
    <source>
        <dbReference type="ARBA" id="ARBA00001962"/>
    </source>
</evidence>
<sequence>MAIAAVRDAAVARPAVTLARRNARSSSASSRRFSGGRRPPGLFASSLAPSPRSGRSPCSAAASDGRRMPSSPSGEYPAELRDLHVRRMVEAFDPGVPLPQAFTPPSSWYRDPSFHNLEFERVFLRGWQAVGYVEQIQNPHEYFTGRLGDVHFVVCRDAEGRLRAFHNVCRHHASLLARGTGRKLCFVCPYHGWTYGLDGALLKATRVSGIQNFSVDDFGLIPLNVATWGPFVLVNMDEDSPAQVEAEWLGSCSEILRSGLDSSLKHVCRREYAIECNWKVFCDNYLDGGYHVPYAHAGLASGLDLDSYTTSVFERVSIQESRIASTGGDDLGRLGSKALYAFVYPNFMINRYGPWMDTNLVVPEGARRCRVIFDYFLDAALKDDDAFIEKSLEESETVQMEDVDLCEGVQKGLESPAYCSGRYAPGVEQAMHHFHCLLHESLTRP</sequence>
<dbReference type="InterPro" id="IPR036922">
    <property type="entry name" value="Rieske_2Fe-2S_sf"/>
</dbReference>
<dbReference type="GO" id="GO:0019285">
    <property type="term" value="P:glycine betaine biosynthetic process from choline"/>
    <property type="evidence" value="ECO:0007669"/>
    <property type="project" value="UniProtKB-UniPathway"/>
</dbReference>
<dbReference type="PROSITE" id="PS51296">
    <property type="entry name" value="RIESKE"/>
    <property type="match status" value="1"/>
</dbReference>
<evidence type="ECO:0000256" key="2">
    <source>
        <dbReference type="ARBA" id="ARBA00002149"/>
    </source>
</evidence>
<comment type="catalytic activity">
    <reaction evidence="14">
        <text>choline + 2 reduced [2Fe-2S]-[ferredoxin] + O2 + 2 H(+) = betaine aldehyde hydrate + 2 oxidized [2Fe-2S]-[ferredoxin] + H2O</text>
        <dbReference type="Rhea" id="RHEA:17769"/>
        <dbReference type="Rhea" id="RHEA-COMP:10000"/>
        <dbReference type="Rhea" id="RHEA-COMP:10001"/>
        <dbReference type="ChEBI" id="CHEBI:15354"/>
        <dbReference type="ChEBI" id="CHEBI:15377"/>
        <dbReference type="ChEBI" id="CHEBI:15378"/>
        <dbReference type="ChEBI" id="CHEBI:15379"/>
        <dbReference type="ChEBI" id="CHEBI:15870"/>
        <dbReference type="ChEBI" id="CHEBI:33737"/>
        <dbReference type="ChEBI" id="CHEBI:33738"/>
        <dbReference type="EC" id="1.14.15.7"/>
    </reaction>
</comment>
<keyword evidence="9" id="KW-0809">Transit peptide</keyword>
<keyword evidence="11" id="KW-0408">Iron</keyword>
<dbReference type="GO" id="GO:0009570">
    <property type="term" value="C:chloroplast stroma"/>
    <property type="evidence" value="ECO:0007669"/>
    <property type="project" value="UniProtKB-SubCell"/>
</dbReference>
<evidence type="ECO:0000259" key="16">
    <source>
        <dbReference type="PROSITE" id="PS51296"/>
    </source>
</evidence>
<comment type="function">
    <text evidence="2">Catalyzes the first step of the osmoprotectant glycine betaine synthesis.</text>
</comment>
<dbReference type="GO" id="GO:0019133">
    <property type="term" value="F:choline monooxygenase activity"/>
    <property type="evidence" value="ECO:0007669"/>
    <property type="project" value="UniProtKB-EC"/>
</dbReference>
<evidence type="ECO:0000313" key="18">
    <source>
        <dbReference type="Proteomes" id="UP000663760"/>
    </source>
</evidence>
<keyword evidence="12" id="KW-0411">Iron-sulfur</keyword>
<dbReference type="Gene3D" id="3.90.380.10">
    <property type="entry name" value="Naphthalene 1,2-dioxygenase Alpha Subunit, Chain A, domain 1"/>
    <property type="match status" value="2"/>
</dbReference>
<name>A0A7I8LBN7_SPIIN</name>
<dbReference type="SUPFAM" id="SSF55961">
    <property type="entry name" value="Bet v1-like"/>
    <property type="match status" value="1"/>
</dbReference>
<dbReference type="SUPFAM" id="SSF50022">
    <property type="entry name" value="ISP domain"/>
    <property type="match status" value="1"/>
</dbReference>
<evidence type="ECO:0000256" key="6">
    <source>
        <dbReference type="ARBA" id="ARBA00014931"/>
    </source>
</evidence>
<evidence type="ECO:0000256" key="5">
    <source>
        <dbReference type="ARBA" id="ARBA00012763"/>
    </source>
</evidence>
<comment type="pathway">
    <text evidence="3">Amine and polyamine biosynthesis; betaine biosynthesis via choline pathway; betaine aldehyde from choline (monooxygenase route): step 1/1.</text>
</comment>
<protein>
    <recommendedName>
        <fullName evidence="6">Choline monooxygenase, chloroplastic</fullName>
        <ecNumber evidence="5">1.14.15.7</ecNumber>
    </recommendedName>
</protein>
<accession>A0A7I8LBN7</accession>
<evidence type="ECO:0000256" key="14">
    <source>
        <dbReference type="ARBA" id="ARBA00049097"/>
    </source>
</evidence>
<dbReference type="OrthoDB" id="426882at2759"/>
<dbReference type="CDD" id="cd08883">
    <property type="entry name" value="RHO_alpha_C_CMO-like"/>
    <property type="match status" value="1"/>
</dbReference>
<evidence type="ECO:0000256" key="8">
    <source>
        <dbReference type="ARBA" id="ARBA00022723"/>
    </source>
</evidence>
<feature type="region of interest" description="Disordered" evidence="15">
    <location>
        <begin position="18"/>
        <end position="77"/>
    </location>
</feature>
<dbReference type="EMBL" id="LR746276">
    <property type="protein sequence ID" value="CAA7407409.1"/>
    <property type="molecule type" value="Genomic_DNA"/>
</dbReference>
<feature type="domain" description="Rieske" evidence="16">
    <location>
        <begin position="127"/>
        <end position="234"/>
    </location>
</feature>
<keyword evidence="18" id="KW-1185">Reference proteome</keyword>
<evidence type="ECO:0000256" key="4">
    <source>
        <dbReference type="ARBA" id="ARBA00010848"/>
    </source>
</evidence>
<dbReference type="AlphaFoldDB" id="A0A7I8LBN7"/>
<comment type="cofactor">
    <cofactor evidence="13">
        <name>[2Fe-2S] cluster</name>
        <dbReference type="ChEBI" id="CHEBI:190135"/>
    </cofactor>
</comment>
<evidence type="ECO:0000256" key="9">
    <source>
        <dbReference type="ARBA" id="ARBA00022946"/>
    </source>
</evidence>
<evidence type="ECO:0000256" key="13">
    <source>
        <dbReference type="ARBA" id="ARBA00034078"/>
    </source>
</evidence>
<feature type="compositionally biased region" description="Low complexity" evidence="15">
    <location>
        <begin position="18"/>
        <end position="37"/>
    </location>
</feature>
<comment type="similarity">
    <text evidence="4">Belongs to the choline monooxygenase family.</text>
</comment>
<dbReference type="GO" id="GO:0051537">
    <property type="term" value="F:2 iron, 2 sulfur cluster binding"/>
    <property type="evidence" value="ECO:0007669"/>
    <property type="project" value="UniProtKB-KW"/>
</dbReference>
<dbReference type="Proteomes" id="UP000663760">
    <property type="component" value="Chromosome 13"/>
</dbReference>
<dbReference type="InterPro" id="IPR015879">
    <property type="entry name" value="Ring_hydroxy_dOase_asu_C_dom"/>
</dbReference>
<keyword evidence="10" id="KW-0560">Oxidoreductase</keyword>
<reference evidence="17" key="1">
    <citation type="submission" date="2020-02" db="EMBL/GenBank/DDBJ databases">
        <authorList>
            <person name="Scholz U."/>
            <person name="Mascher M."/>
            <person name="Fiebig A."/>
        </authorList>
    </citation>
    <scope>NUCLEOTIDE SEQUENCE</scope>
</reference>
<evidence type="ECO:0000256" key="15">
    <source>
        <dbReference type="SAM" id="MobiDB-lite"/>
    </source>
</evidence>
<dbReference type="GO" id="GO:0005506">
    <property type="term" value="F:iron ion binding"/>
    <property type="evidence" value="ECO:0007669"/>
    <property type="project" value="InterPro"/>
</dbReference>
<evidence type="ECO:0000256" key="7">
    <source>
        <dbReference type="ARBA" id="ARBA00022714"/>
    </source>
</evidence>
<evidence type="ECO:0000256" key="12">
    <source>
        <dbReference type="ARBA" id="ARBA00023014"/>
    </source>
</evidence>
<dbReference type="InterPro" id="IPR001663">
    <property type="entry name" value="Rng_hydr_dOase-A"/>
</dbReference>